<dbReference type="OrthoDB" id="542013at2759"/>
<name>A0A4U0VLX6_9PEZI</name>
<sequence>MSQSLRGQMLQSPAIPSANLLGRTIIVTGANSGLGLDCAKHLVRLNVSRLIIACRDVNKGESAKKTIPETQSLPSNTATEVWEIDQNDFESVVSFGHRVSTQLDRLDAVIANAGVDMTDFVLAEG</sequence>
<keyword evidence="3" id="KW-1185">Reference proteome</keyword>
<dbReference type="PANTHER" id="PTHR43157:SF31">
    <property type="entry name" value="PHOSPHATIDYLINOSITOL-GLYCAN BIOSYNTHESIS CLASS F PROTEIN"/>
    <property type="match status" value="1"/>
</dbReference>
<organism evidence="2 3">
    <name type="scientific">Cryomyces minteri</name>
    <dbReference type="NCBI Taxonomy" id="331657"/>
    <lineage>
        <taxon>Eukaryota</taxon>
        <taxon>Fungi</taxon>
        <taxon>Dikarya</taxon>
        <taxon>Ascomycota</taxon>
        <taxon>Pezizomycotina</taxon>
        <taxon>Dothideomycetes</taxon>
        <taxon>Dothideomycetes incertae sedis</taxon>
        <taxon>Cryomyces</taxon>
    </lineage>
</organism>
<accession>A0A4U0VLX6</accession>
<reference evidence="2 3" key="1">
    <citation type="submission" date="2017-03" db="EMBL/GenBank/DDBJ databases">
        <title>Genomes of endolithic fungi from Antarctica.</title>
        <authorList>
            <person name="Coleine C."/>
            <person name="Masonjones S."/>
            <person name="Stajich J.E."/>
        </authorList>
    </citation>
    <scope>NUCLEOTIDE SEQUENCE [LARGE SCALE GENOMIC DNA]</scope>
    <source>
        <strain evidence="2 3">CCFEE 5187</strain>
    </source>
</reference>
<dbReference type="AlphaFoldDB" id="A0A4U0VLX6"/>
<comment type="caution">
    <text evidence="2">The sequence shown here is derived from an EMBL/GenBank/DDBJ whole genome shotgun (WGS) entry which is preliminary data.</text>
</comment>
<protein>
    <submittedName>
        <fullName evidence="2">Uncharacterized protein</fullName>
    </submittedName>
</protein>
<dbReference type="PRINTS" id="PR00081">
    <property type="entry name" value="GDHRDH"/>
</dbReference>
<dbReference type="PANTHER" id="PTHR43157">
    <property type="entry name" value="PHOSPHATIDYLINOSITOL-GLYCAN BIOSYNTHESIS CLASS F PROTEIN-RELATED"/>
    <property type="match status" value="1"/>
</dbReference>
<dbReference type="STRING" id="331657.A0A4U0VLX6"/>
<dbReference type="InterPro" id="IPR036291">
    <property type="entry name" value="NAD(P)-bd_dom_sf"/>
</dbReference>
<gene>
    <name evidence="2" type="ORF">B0A49_13699</name>
</gene>
<proteinExistence type="predicted"/>
<dbReference type="InterPro" id="IPR002347">
    <property type="entry name" value="SDR_fam"/>
</dbReference>
<dbReference type="Pfam" id="PF00106">
    <property type="entry name" value="adh_short"/>
    <property type="match status" value="1"/>
</dbReference>
<evidence type="ECO:0000313" key="3">
    <source>
        <dbReference type="Proteomes" id="UP000308768"/>
    </source>
</evidence>
<dbReference type="Gene3D" id="3.40.50.720">
    <property type="entry name" value="NAD(P)-binding Rossmann-like Domain"/>
    <property type="match status" value="1"/>
</dbReference>
<evidence type="ECO:0000313" key="2">
    <source>
        <dbReference type="EMBL" id="TKA49972.1"/>
    </source>
</evidence>
<dbReference type="GO" id="GO:0016491">
    <property type="term" value="F:oxidoreductase activity"/>
    <property type="evidence" value="ECO:0007669"/>
    <property type="project" value="UniProtKB-KW"/>
</dbReference>
<keyword evidence="1" id="KW-0560">Oxidoreductase</keyword>
<dbReference type="EMBL" id="NAJN01002688">
    <property type="protein sequence ID" value="TKA49972.1"/>
    <property type="molecule type" value="Genomic_DNA"/>
</dbReference>
<evidence type="ECO:0000256" key="1">
    <source>
        <dbReference type="ARBA" id="ARBA00023002"/>
    </source>
</evidence>
<dbReference type="SUPFAM" id="SSF51735">
    <property type="entry name" value="NAD(P)-binding Rossmann-fold domains"/>
    <property type="match status" value="1"/>
</dbReference>
<dbReference type="Proteomes" id="UP000308768">
    <property type="component" value="Unassembled WGS sequence"/>
</dbReference>